<gene>
    <name evidence="1" type="ORF">FHR65_002927</name>
</gene>
<comment type="caution">
    <text evidence="1">The sequence shown here is derived from an EMBL/GenBank/DDBJ whole genome shotgun (WGS) entry which is preliminary data.</text>
</comment>
<dbReference type="Proteomes" id="UP000528595">
    <property type="component" value="Unassembled WGS sequence"/>
</dbReference>
<protein>
    <submittedName>
        <fullName evidence="1">Uncharacterized protein</fullName>
    </submittedName>
</protein>
<proteinExistence type="predicted"/>
<organism evidence="1">
    <name type="scientific">Xanthomonas arboricola</name>
    <dbReference type="NCBI Taxonomy" id="56448"/>
    <lineage>
        <taxon>Bacteria</taxon>
        <taxon>Pseudomonadati</taxon>
        <taxon>Pseudomonadota</taxon>
        <taxon>Gammaproteobacteria</taxon>
        <taxon>Lysobacterales</taxon>
        <taxon>Lysobacteraceae</taxon>
        <taxon>Xanthomonas</taxon>
    </lineage>
</organism>
<dbReference type="AlphaFoldDB" id="A0AB73GZZ0"/>
<name>A0AB73GZZ0_9XANT</name>
<reference evidence="1" key="1">
    <citation type="submission" date="2020-08" db="EMBL/GenBank/DDBJ databases">
        <title>Studying the diversity of plant-associated saprophytic bacteria and their role in host health and plant-pathogen interactions.</title>
        <authorList>
            <person name="Potnis N."/>
        </authorList>
    </citation>
    <scope>NUCLEOTIDE SEQUENCE</scope>
    <source>
        <strain evidence="1">F21</strain>
    </source>
</reference>
<evidence type="ECO:0000313" key="1">
    <source>
        <dbReference type="EMBL" id="MBB5671357.1"/>
    </source>
</evidence>
<accession>A0AB73GZZ0</accession>
<sequence>MRLYDLINLYEPSFKPEITKVHLARSHGRDRPMDVWLNGKFDEWQCWQRKRRNFERDLVLALVQVPDTYRWMFAGLFWSRGSLPEHDHEGTLHYAYELERIPSTLSLEGRLFVTGKYVSRTSYLKGETLSEDMVVHELLAEKLGDGEFPGFNQVDIPKDTLDRIVASGNNSWRAALSSVKGIYLLTDSKTSMLY</sequence>
<dbReference type="EMBL" id="JACIIQ010000011">
    <property type="protein sequence ID" value="MBB5671357.1"/>
    <property type="molecule type" value="Genomic_DNA"/>
</dbReference>
<dbReference type="RefSeq" id="WP_184577926.1">
    <property type="nucleotide sequence ID" value="NZ_JACIIQ010000011.1"/>
</dbReference>